<dbReference type="Gene3D" id="3.40.630.30">
    <property type="match status" value="1"/>
</dbReference>
<keyword evidence="4" id="KW-1185">Reference proteome</keyword>
<dbReference type="InterPro" id="IPR054597">
    <property type="entry name" value="FeeM_cat"/>
</dbReference>
<organism evidence="3 4">
    <name type="scientific">Tepidicella xavieri</name>
    <dbReference type="NCBI Taxonomy" id="360241"/>
    <lineage>
        <taxon>Bacteria</taxon>
        <taxon>Pseudomonadati</taxon>
        <taxon>Pseudomonadota</taxon>
        <taxon>Betaproteobacteria</taxon>
        <taxon>Burkholderiales</taxon>
        <taxon>Tepidicella</taxon>
    </lineage>
</organism>
<proteinExistence type="predicted"/>
<evidence type="ECO:0000259" key="2">
    <source>
        <dbReference type="Pfam" id="PF21926"/>
    </source>
</evidence>
<dbReference type="InterPro" id="IPR016181">
    <property type="entry name" value="Acyl_CoA_acyltransferase"/>
</dbReference>
<dbReference type="AlphaFoldDB" id="A0A4R6UI29"/>
<gene>
    <name evidence="3" type="ORF">DFR43_102282</name>
</gene>
<dbReference type="RefSeq" id="WP_133595840.1">
    <property type="nucleotide sequence ID" value="NZ_SNYL01000002.1"/>
</dbReference>
<dbReference type="OrthoDB" id="8773859at2"/>
<dbReference type="SUPFAM" id="SSF55729">
    <property type="entry name" value="Acyl-CoA N-acyltransferases (Nat)"/>
    <property type="match status" value="1"/>
</dbReference>
<accession>A0A4R6UI29</accession>
<protein>
    <recommendedName>
        <fullName evidence="2">N-acyl amino acid synthase FeeM catalytic core domain-containing protein</fullName>
    </recommendedName>
</protein>
<name>A0A4R6UI29_9BURK</name>
<reference evidence="3 4" key="1">
    <citation type="submission" date="2019-03" db="EMBL/GenBank/DDBJ databases">
        <title>Genomic Encyclopedia of Type Strains, Phase IV (KMG-IV): sequencing the most valuable type-strain genomes for metagenomic binning, comparative biology and taxonomic classification.</title>
        <authorList>
            <person name="Goeker M."/>
        </authorList>
    </citation>
    <scope>NUCLEOTIDE SEQUENCE [LARGE SCALE GENOMIC DNA]</scope>
    <source>
        <strain evidence="3 4">DSM 19605</strain>
    </source>
</reference>
<comment type="caution">
    <text evidence="3">The sequence shown here is derived from an EMBL/GenBank/DDBJ whole genome shotgun (WGS) entry which is preliminary data.</text>
</comment>
<evidence type="ECO:0000256" key="1">
    <source>
        <dbReference type="SAM" id="MobiDB-lite"/>
    </source>
</evidence>
<evidence type="ECO:0000313" key="3">
    <source>
        <dbReference type="EMBL" id="TDQ44933.1"/>
    </source>
</evidence>
<dbReference type="Pfam" id="PF21926">
    <property type="entry name" value="FeeM"/>
    <property type="match status" value="1"/>
</dbReference>
<evidence type="ECO:0000313" key="4">
    <source>
        <dbReference type="Proteomes" id="UP000295510"/>
    </source>
</evidence>
<dbReference type="EMBL" id="SNYL01000002">
    <property type="protein sequence ID" value="TDQ44933.1"/>
    <property type="molecule type" value="Genomic_DNA"/>
</dbReference>
<feature type="domain" description="N-acyl amino acid synthase FeeM catalytic core" evidence="2">
    <location>
        <begin position="57"/>
        <end position="187"/>
    </location>
</feature>
<feature type="region of interest" description="Disordered" evidence="1">
    <location>
        <begin position="1"/>
        <end position="32"/>
    </location>
</feature>
<dbReference type="Proteomes" id="UP000295510">
    <property type="component" value="Unassembled WGS sequence"/>
</dbReference>
<sequence>MQTEGMAGWAQRMGAGGEAAWPQAGVSPREEGGRQIERWPFSVRIAQGQADLAKVIEIRHSAYARHLPEPMCAAFRRPEASDTAAGTYLLLAESKLDGSPLGTMRIQTNEAAALMLESAVELPFWMQGRRLAEATRLGVTNAVSGRLVKTALFKAFYLLCLQRGVDFMVIAARSPVDRQYVRLLFQDVFPGMGGVPLSYAFNLPHRVLYLDVRRVRELWEDARHPLLDFMCHTEHPDLRLGQAR</sequence>